<dbReference type="InterPro" id="IPR003960">
    <property type="entry name" value="ATPase_AAA_CS"/>
</dbReference>
<evidence type="ECO:0000256" key="3">
    <source>
        <dbReference type="ARBA" id="ARBA00022475"/>
    </source>
</evidence>
<dbReference type="InterPro" id="IPR000642">
    <property type="entry name" value="Peptidase_M41"/>
</dbReference>
<evidence type="ECO:0000256" key="9">
    <source>
        <dbReference type="ARBA" id="ARBA00022833"/>
    </source>
</evidence>
<dbReference type="PROSITE" id="PS00674">
    <property type="entry name" value="AAA"/>
    <property type="match status" value="1"/>
</dbReference>
<comment type="subcellular location">
    <subcellularLocation>
        <location evidence="14">Cell membrane</location>
        <topology evidence="14">Multi-pass membrane protein</topology>
        <orientation evidence="14">Cytoplasmic side</orientation>
    </subcellularLocation>
    <subcellularLocation>
        <location evidence="1">Membrane</location>
    </subcellularLocation>
</comment>
<keyword evidence="5 14" id="KW-0812">Transmembrane</keyword>
<keyword evidence="6 14" id="KW-0479">Metal-binding</keyword>
<organism evidence="18 19">
    <name type="scientific">Glutamicibacter protophormiae</name>
    <name type="common">Brevibacterium protophormiae</name>
    <dbReference type="NCBI Taxonomy" id="37930"/>
    <lineage>
        <taxon>Bacteria</taxon>
        <taxon>Bacillati</taxon>
        <taxon>Actinomycetota</taxon>
        <taxon>Actinomycetes</taxon>
        <taxon>Micrococcales</taxon>
        <taxon>Micrococcaceae</taxon>
        <taxon>Glutamicibacter</taxon>
    </lineage>
</organism>
<dbReference type="Pfam" id="PF01434">
    <property type="entry name" value="Peptidase_M41"/>
    <property type="match status" value="1"/>
</dbReference>
<evidence type="ECO:0000256" key="5">
    <source>
        <dbReference type="ARBA" id="ARBA00022692"/>
    </source>
</evidence>
<keyword evidence="9 14" id="KW-0862">Zinc</keyword>
<comment type="similarity">
    <text evidence="2 14">In the C-terminal section; belongs to the peptidase M41 family.</text>
</comment>
<evidence type="ECO:0000256" key="4">
    <source>
        <dbReference type="ARBA" id="ARBA00022670"/>
    </source>
</evidence>
<dbReference type="HAMAP" id="MF_01458">
    <property type="entry name" value="FtsH"/>
    <property type="match status" value="1"/>
</dbReference>
<dbReference type="Proteomes" id="UP001195422">
    <property type="component" value="Unassembled WGS sequence"/>
</dbReference>
<comment type="subunit">
    <text evidence="14">Homohexamer.</text>
</comment>
<dbReference type="EMBL" id="JAGIOJ010000001">
    <property type="protein sequence ID" value="MBP2398044.1"/>
    <property type="molecule type" value="Genomic_DNA"/>
</dbReference>
<dbReference type="RefSeq" id="WP_053797140.1">
    <property type="nucleotide sequence ID" value="NZ_BMPH01000025.1"/>
</dbReference>
<feature type="transmembrane region" description="Helical" evidence="14">
    <location>
        <begin position="7"/>
        <end position="29"/>
    </location>
</feature>
<keyword evidence="4 14" id="KW-0645">Protease</keyword>
<dbReference type="Pfam" id="PF17862">
    <property type="entry name" value="AAA_lid_3"/>
    <property type="match status" value="1"/>
</dbReference>
<evidence type="ECO:0000259" key="17">
    <source>
        <dbReference type="SMART" id="SM00382"/>
    </source>
</evidence>
<comment type="function">
    <text evidence="14">Acts as a processive, ATP-dependent zinc metallopeptidase for both cytoplasmic and membrane proteins. Plays a role in the quality control of integral membrane proteins.</text>
</comment>
<evidence type="ECO:0000313" key="18">
    <source>
        <dbReference type="EMBL" id="MBP2398044.1"/>
    </source>
</evidence>
<dbReference type="SUPFAM" id="SSF52540">
    <property type="entry name" value="P-loop containing nucleoside triphosphate hydrolases"/>
    <property type="match status" value="1"/>
</dbReference>
<feature type="binding site" evidence="14">
    <location>
        <position position="505"/>
    </location>
    <ligand>
        <name>Zn(2+)</name>
        <dbReference type="ChEBI" id="CHEBI:29105"/>
        <note>catalytic</note>
    </ligand>
</feature>
<dbReference type="InterPro" id="IPR005936">
    <property type="entry name" value="FtsH"/>
</dbReference>
<evidence type="ECO:0000256" key="7">
    <source>
        <dbReference type="ARBA" id="ARBA00022741"/>
    </source>
</evidence>
<feature type="binding site" evidence="14">
    <location>
        <position position="429"/>
    </location>
    <ligand>
        <name>Zn(2+)</name>
        <dbReference type="ChEBI" id="CHEBI:29105"/>
        <note>catalytic</note>
    </ligand>
</feature>
<dbReference type="Pfam" id="PF06480">
    <property type="entry name" value="FtsH_ext"/>
    <property type="match status" value="1"/>
</dbReference>
<protein>
    <recommendedName>
        <fullName evidence="14">ATP-dependent zinc metalloprotease FtsH</fullName>
        <ecNumber evidence="14">3.4.24.-</ecNumber>
    </recommendedName>
</protein>
<keyword evidence="3 14" id="KW-1003">Cell membrane</keyword>
<keyword evidence="18" id="KW-0132">Cell division</keyword>
<dbReference type="CDD" id="cd19501">
    <property type="entry name" value="RecA-like_FtsH"/>
    <property type="match status" value="1"/>
</dbReference>
<accession>A0ABS4XNE9</accession>
<dbReference type="InterPro" id="IPR041569">
    <property type="entry name" value="AAA_lid_3"/>
</dbReference>
<name>A0ABS4XNE9_GLUPR</name>
<evidence type="ECO:0000256" key="6">
    <source>
        <dbReference type="ARBA" id="ARBA00022723"/>
    </source>
</evidence>
<evidence type="ECO:0000256" key="14">
    <source>
        <dbReference type="HAMAP-Rule" id="MF_01458"/>
    </source>
</evidence>
<evidence type="ECO:0000256" key="8">
    <source>
        <dbReference type="ARBA" id="ARBA00022801"/>
    </source>
</evidence>
<gene>
    <name evidence="14" type="primary">ftsH</name>
    <name evidence="18" type="ORF">JOF39_001125</name>
</gene>
<dbReference type="InterPro" id="IPR027417">
    <property type="entry name" value="P-loop_NTPase"/>
</dbReference>
<feature type="region of interest" description="Disordered" evidence="16">
    <location>
        <begin position="621"/>
        <end position="641"/>
    </location>
</feature>
<feature type="transmembrane region" description="Helical" evidence="14">
    <location>
        <begin position="114"/>
        <end position="137"/>
    </location>
</feature>
<evidence type="ECO:0000256" key="16">
    <source>
        <dbReference type="SAM" id="MobiDB-lite"/>
    </source>
</evidence>
<keyword evidence="8 14" id="KW-0378">Hydrolase</keyword>
<dbReference type="GO" id="GO:0051301">
    <property type="term" value="P:cell division"/>
    <property type="evidence" value="ECO:0007669"/>
    <property type="project" value="UniProtKB-KW"/>
</dbReference>
<dbReference type="EC" id="3.4.24.-" evidence="14"/>
<dbReference type="GO" id="GO:0006508">
    <property type="term" value="P:proteolysis"/>
    <property type="evidence" value="ECO:0007669"/>
    <property type="project" value="UniProtKB-KW"/>
</dbReference>
<evidence type="ECO:0000256" key="10">
    <source>
        <dbReference type="ARBA" id="ARBA00022840"/>
    </source>
</evidence>
<dbReference type="InterPro" id="IPR003593">
    <property type="entry name" value="AAA+_ATPase"/>
</dbReference>
<dbReference type="InterPro" id="IPR003959">
    <property type="entry name" value="ATPase_AAA_core"/>
</dbReference>
<dbReference type="InterPro" id="IPR037219">
    <property type="entry name" value="Peptidase_M41-like"/>
</dbReference>
<feature type="domain" description="AAA+ ATPase" evidence="17">
    <location>
        <begin position="199"/>
        <end position="338"/>
    </location>
</feature>
<evidence type="ECO:0000256" key="12">
    <source>
        <dbReference type="ARBA" id="ARBA00023049"/>
    </source>
</evidence>
<dbReference type="NCBIfam" id="TIGR01241">
    <property type="entry name" value="FtsH_fam"/>
    <property type="match status" value="1"/>
</dbReference>
<keyword evidence="19" id="KW-1185">Reference proteome</keyword>
<evidence type="ECO:0000256" key="13">
    <source>
        <dbReference type="ARBA" id="ARBA00023136"/>
    </source>
</evidence>
<evidence type="ECO:0000313" key="19">
    <source>
        <dbReference type="Proteomes" id="UP001195422"/>
    </source>
</evidence>
<dbReference type="PANTHER" id="PTHR23076">
    <property type="entry name" value="METALLOPROTEASE M41 FTSH"/>
    <property type="match status" value="1"/>
</dbReference>
<keyword evidence="7 14" id="KW-0547">Nucleotide-binding</keyword>
<dbReference type="Gene3D" id="1.20.58.760">
    <property type="entry name" value="Peptidase M41"/>
    <property type="match status" value="1"/>
</dbReference>
<dbReference type="SMART" id="SM00382">
    <property type="entry name" value="AAA"/>
    <property type="match status" value="1"/>
</dbReference>
<evidence type="ECO:0000256" key="11">
    <source>
        <dbReference type="ARBA" id="ARBA00022989"/>
    </source>
</evidence>
<comment type="cofactor">
    <cofactor evidence="14">
        <name>Zn(2+)</name>
        <dbReference type="ChEBI" id="CHEBI:29105"/>
    </cofactor>
    <text evidence="14">Binds 1 zinc ion per subunit.</text>
</comment>
<sequence>MKTKKLFNSWIIWVLVGVVAVVLFLPMVFGNNTAKVDTSQGLHELSSGNVTQAKIFDGDQRVDLTLRNALTVDGVEKGTNVSFFYSSARAEQVVDAINDAKLDKFTDQPVESNWLLSMLGVIVPFLLIAGIFWFILARSQGGGSKVMQFGKSKAKLITKDMPQVTFKDVAGADEAVEELHEIKEFLQEPAKFQAVGAKIPKGVLLYGPPGTGKTLLAKAVAGEAQVPFYSISGSDFVEMFVGVGASRVRDLFEQAKNNSPAIIFVDEIDAVGRHRGAGIGGGNDEREQTLNQLLVEMDGFDATTNVILIAATNRPDVLDPALLRPGRFDRQIPVEAPDLKGREDILKVHVKGKPMDATVDLNAVAKKTPGYTGADLANVLNEAALLTARSNANLIDDRALDEAIDRVMAGPQKRTRLMDEHERKVTAYHEGGHALVAAAMNQTAPVTKITILPRGRALGYTMVVPESDKYSVTRNELLDQMAYAMGGRVAEEIVFHDPSTGASNDIEKATATARKMVTEYGMSEKVGAVRLASSAAEQQMGTGAREYSDEMAHLVDEEVRQLIEGAHNDAYWALTTNRHVLDRLALALLERETLNQKEIAEIFSDLVKIDKRVVWLSNDERPVHPEGPVLSPKERAAQSTD</sequence>
<evidence type="ECO:0000256" key="1">
    <source>
        <dbReference type="ARBA" id="ARBA00004370"/>
    </source>
</evidence>
<keyword evidence="18" id="KW-0131">Cell cycle</keyword>
<keyword evidence="11 14" id="KW-1133">Transmembrane helix</keyword>
<dbReference type="Gene3D" id="3.40.50.300">
    <property type="entry name" value="P-loop containing nucleotide triphosphate hydrolases"/>
    <property type="match status" value="1"/>
</dbReference>
<dbReference type="Gene3D" id="1.10.8.60">
    <property type="match status" value="1"/>
</dbReference>
<dbReference type="Pfam" id="PF00004">
    <property type="entry name" value="AAA"/>
    <property type="match status" value="1"/>
</dbReference>
<comment type="similarity">
    <text evidence="15">Belongs to the AAA ATPase family.</text>
</comment>
<feature type="active site" evidence="14">
    <location>
        <position position="430"/>
    </location>
</feature>
<dbReference type="SUPFAM" id="SSF140990">
    <property type="entry name" value="FtsH protease domain-like"/>
    <property type="match status" value="1"/>
</dbReference>
<feature type="binding site" evidence="14">
    <location>
        <position position="433"/>
    </location>
    <ligand>
        <name>Zn(2+)</name>
        <dbReference type="ChEBI" id="CHEBI:29105"/>
        <note>catalytic</note>
    </ligand>
</feature>
<feature type="compositionally biased region" description="Basic and acidic residues" evidence="16">
    <location>
        <begin position="632"/>
        <end position="641"/>
    </location>
</feature>
<keyword evidence="12 14" id="KW-0482">Metalloprotease</keyword>
<evidence type="ECO:0000256" key="2">
    <source>
        <dbReference type="ARBA" id="ARBA00010044"/>
    </source>
</evidence>
<feature type="binding site" evidence="14">
    <location>
        <begin position="207"/>
        <end position="214"/>
    </location>
    <ligand>
        <name>ATP</name>
        <dbReference type="ChEBI" id="CHEBI:30616"/>
    </ligand>
</feature>
<keyword evidence="10 14" id="KW-0067">ATP-binding</keyword>
<dbReference type="PANTHER" id="PTHR23076:SF97">
    <property type="entry name" value="ATP-DEPENDENT ZINC METALLOPROTEASE YME1L1"/>
    <property type="match status" value="1"/>
</dbReference>
<keyword evidence="13 14" id="KW-0472">Membrane</keyword>
<comment type="caution">
    <text evidence="18">The sequence shown here is derived from an EMBL/GenBank/DDBJ whole genome shotgun (WGS) entry which is preliminary data.</text>
</comment>
<reference evidence="18 19" key="1">
    <citation type="submission" date="2021-03" db="EMBL/GenBank/DDBJ databases">
        <title>Sequencing the genomes of 1000 actinobacteria strains.</title>
        <authorList>
            <person name="Klenk H.-P."/>
        </authorList>
    </citation>
    <scope>NUCLEOTIDE SEQUENCE [LARGE SCALE GENOMIC DNA]</scope>
    <source>
        <strain evidence="18 19">DSM 20168</strain>
    </source>
</reference>
<dbReference type="InterPro" id="IPR011546">
    <property type="entry name" value="Pept_M41_FtsH_extracell"/>
</dbReference>
<proteinExistence type="inferred from homology"/>
<dbReference type="GO" id="GO:0008233">
    <property type="term" value="F:peptidase activity"/>
    <property type="evidence" value="ECO:0007669"/>
    <property type="project" value="UniProtKB-KW"/>
</dbReference>
<comment type="similarity">
    <text evidence="14">In the central section; belongs to the AAA ATPase family.</text>
</comment>
<evidence type="ECO:0000256" key="15">
    <source>
        <dbReference type="RuleBase" id="RU003651"/>
    </source>
</evidence>